<dbReference type="InterPro" id="IPR049278">
    <property type="entry name" value="MS_channel_C"/>
</dbReference>
<evidence type="ECO:0000256" key="6">
    <source>
        <dbReference type="ARBA" id="ARBA00023136"/>
    </source>
</evidence>
<comment type="caution">
    <text evidence="11">The sequence shown here is derived from an EMBL/GenBank/DDBJ whole genome shotgun (WGS) entry which is preliminary data.</text>
</comment>
<protein>
    <submittedName>
        <fullName evidence="11">Mechanosensitive ion channel protein</fullName>
    </submittedName>
</protein>
<evidence type="ECO:0000313" key="11">
    <source>
        <dbReference type="EMBL" id="PQB04372.1"/>
    </source>
</evidence>
<dbReference type="InterPro" id="IPR006686">
    <property type="entry name" value="MscS_channel_CS"/>
</dbReference>
<dbReference type="InterPro" id="IPR006685">
    <property type="entry name" value="MscS_channel_2nd"/>
</dbReference>
<evidence type="ECO:0000256" key="7">
    <source>
        <dbReference type="SAM" id="Phobius"/>
    </source>
</evidence>
<dbReference type="PROSITE" id="PS01246">
    <property type="entry name" value="UPF0003"/>
    <property type="match status" value="1"/>
</dbReference>
<dbReference type="GO" id="GO:0008381">
    <property type="term" value="F:mechanosensitive monoatomic ion channel activity"/>
    <property type="evidence" value="ECO:0007669"/>
    <property type="project" value="InterPro"/>
</dbReference>
<dbReference type="EMBL" id="MQUB01000001">
    <property type="protein sequence ID" value="PQB04372.1"/>
    <property type="molecule type" value="Genomic_DNA"/>
</dbReference>
<feature type="transmembrane region" description="Helical" evidence="7">
    <location>
        <begin position="30"/>
        <end position="51"/>
    </location>
</feature>
<dbReference type="InterPro" id="IPR023408">
    <property type="entry name" value="MscS_beta-dom_sf"/>
</dbReference>
<comment type="subcellular location">
    <subcellularLocation>
        <location evidence="1">Cell membrane</location>
        <topology evidence="1">Multi-pass membrane protein</topology>
    </subcellularLocation>
</comment>
<evidence type="ECO:0000256" key="5">
    <source>
        <dbReference type="ARBA" id="ARBA00022989"/>
    </source>
</evidence>
<evidence type="ECO:0000256" key="4">
    <source>
        <dbReference type="ARBA" id="ARBA00022692"/>
    </source>
</evidence>
<proteinExistence type="inferred from homology"/>
<dbReference type="SUPFAM" id="SSF50182">
    <property type="entry name" value="Sm-like ribonucleoproteins"/>
    <property type="match status" value="1"/>
</dbReference>
<evidence type="ECO:0000256" key="1">
    <source>
        <dbReference type="ARBA" id="ARBA00004651"/>
    </source>
</evidence>
<evidence type="ECO:0000313" key="12">
    <source>
        <dbReference type="Proteomes" id="UP000239800"/>
    </source>
</evidence>
<dbReference type="InterPro" id="IPR011066">
    <property type="entry name" value="MscS_channel_C_sf"/>
</dbReference>
<keyword evidence="4 7" id="KW-0812">Transmembrane</keyword>
<comment type="similarity">
    <text evidence="2">Belongs to the MscS (TC 1.A.23) family.</text>
</comment>
<dbReference type="InterPro" id="IPR049142">
    <property type="entry name" value="MS_channel_1st"/>
</dbReference>
<dbReference type="InterPro" id="IPR010920">
    <property type="entry name" value="LSM_dom_sf"/>
</dbReference>
<name>A0A2S7KP21_9FLAO</name>
<feature type="domain" description="Mechanosensitive ion channel transmembrane helices 2/3" evidence="10">
    <location>
        <begin position="77"/>
        <end position="115"/>
    </location>
</feature>
<dbReference type="PANTHER" id="PTHR30221">
    <property type="entry name" value="SMALL-CONDUCTANCE MECHANOSENSITIVE CHANNEL"/>
    <property type="match status" value="1"/>
</dbReference>
<dbReference type="Proteomes" id="UP000239800">
    <property type="component" value="Unassembled WGS sequence"/>
</dbReference>
<dbReference type="SUPFAM" id="SSF82861">
    <property type="entry name" value="Mechanosensitive channel protein MscS (YggB), transmembrane region"/>
    <property type="match status" value="1"/>
</dbReference>
<dbReference type="InterPro" id="IPR045275">
    <property type="entry name" value="MscS_archaea/bacteria_type"/>
</dbReference>
<keyword evidence="3" id="KW-1003">Cell membrane</keyword>
<sequence length="283" mass="31026">MEEVQDVADDVKSIDWDLWIDKGIELATEYGLKIIAALAIWVIGGWIFKRIYKLADKMMGKMHYEASLRKFLGNLVKWGLKILLIIVILGVLGIETTSFAAILAAAGLAVGLALQGSLSNFAGGVLIMIFKPFKIGDLIEAQGELGSVKEIEIFTTKILTPQNRLVILPNGALSNGNITNYSAEGMLKIFHTIGVSYDSDIKQTKEVLMGVLNSLDAVMSDPEPMVEVSELADSSVNFAVRAMVPLDDYWPTYFAILEKSKIALDEAGIEIPFPHQVEIHKEG</sequence>
<evidence type="ECO:0000256" key="2">
    <source>
        <dbReference type="ARBA" id="ARBA00008017"/>
    </source>
</evidence>
<dbReference type="AlphaFoldDB" id="A0A2S7KP21"/>
<dbReference type="SUPFAM" id="SSF82689">
    <property type="entry name" value="Mechanosensitive channel protein MscS (YggB), C-terminal domain"/>
    <property type="match status" value="1"/>
</dbReference>
<evidence type="ECO:0000259" key="8">
    <source>
        <dbReference type="Pfam" id="PF00924"/>
    </source>
</evidence>
<dbReference type="Gene3D" id="2.30.30.60">
    <property type="match status" value="1"/>
</dbReference>
<feature type="domain" description="Mechanosensitive ion channel MscS" evidence="8">
    <location>
        <begin position="117"/>
        <end position="182"/>
    </location>
</feature>
<keyword evidence="6 7" id="KW-0472">Membrane</keyword>
<keyword evidence="12" id="KW-1185">Reference proteome</keyword>
<reference evidence="11 12" key="1">
    <citation type="submission" date="2016-11" db="EMBL/GenBank/DDBJ databases">
        <title>Trade-off between light-utilization and light-protection in marine flavobacteria.</title>
        <authorList>
            <person name="Kumagai Y."/>
        </authorList>
    </citation>
    <scope>NUCLEOTIDE SEQUENCE [LARGE SCALE GENOMIC DNA]</scope>
    <source>
        <strain evidence="11 12">NBRC 107741</strain>
    </source>
</reference>
<dbReference type="Pfam" id="PF00924">
    <property type="entry name" value="MS_channel_2nd"/>
    <property type="match status" value="1"/>
</dbReference>
<organism evidence="11 12">
    <name type="scientific">Aureitalea marina</name>
    <dbReference type="NCBI Taxonomy" id="930804"/>
    <lineage>
        <taxon>Bacteria</taxon>
        <taxon>Pseudomonadati</taxon>
        <taxon>Bacteroidota</taxon>
        <taxon>Flavobacteriia</taxon>
        <taxon>Flavobacteriales</taxon>
        <taxon>Flavobacteriaceae</taxon>
        <taxon>Aureitalea</taxon>
    </lineage>
</organism>
<dbReference type="OrthoDB" id="9809206at2"/>
<dbReference type="RefSeq" id="WP_104812297.1">
    <property type="nucleotide sequence ID" value="NZ_MQUB01000001.1"/>
</dbReference>
<dbReference type="Pfam" id="PF21082">
    <property type="entry name" value="MS_channel_3rd"/>
    <property type="match status" value="1"/>
</dbReference>
<keyword evidence="5 7" id="KW-1133">Transmembrane helix</keyword>
<dbReference type="Pfam" id="PF21088">
    <property type="entry name" value="MS_channel_1st"/>
    <property type="match status" value="1"/>
</dbReference>
<gene>
    <name evidence="11" type="ORF">BST85_05265</name>
</gene>
<feature type="transmembrane region" description="Helical" evidence="7">
    <location>
        <begin position="71"/>
        <end position="94"/>
    </location>
</feature>
<dbReference type="GO" id="GO:0005886">
    <property type="term" value="C:plasma membrane"/>
    <property type="evidence" value="ECO:0007669"/>
    <property type="project" value="UniProtKB-SubCell"/>
</dbReference>
<evidence type="ECO:0000259" key="9">
    <source>
        <dbReference type="Pfam" id="PF21082"/>
    </source>
</evidence>
<dbReference type="PANTHER" id="PTHR30221:SF1">
    <property type="entry name" value="SMALL-CONDUCTANCE MECHANOSENSITIVE CHANNEL"/>
    <property type="match status" value="1"/>
</dbReference>
<dbReference type="InterPro" id="IPR011014">
    <property type="entry name" value="MscS_channel_TM-2"/>
</dbReference>
<evidence type="ECO:0000256" key="3">
    <source>
        <dbReference type="ARBA" id="ARBA00022475"/>
    </source>
</evidence>
<feature type="transmembrane region" description="Helical" evidence="7">
    <location>
        <begin position="100"/>
        <end position="130"/>
    </location>
</feature>
<feature type="domain" description="Mechanosensitive ion channel MscS C-terminal" evidence="9">
    <location>
        <begin position="192"/>
        <end position="271"/>
    </location>
</feature>
<dbReference type="Gene3D" id="3.30.70.100">
    <property type="match status" value="1"/>
</dbReference>
<evidence type="ECO:0000259" key="10">
    <source>
        <dbReference type="Pfam" id="PF21088"/>
    </source>
</evidence>
<dbReference type="Gene3D" id="1.10.287.1260">
    <property type="match status" value="1"/>
</dbReference>
<accession>A0A2S7KP21</accession>